<dbReference type="GO" id="GO:0005524">
    <property type="term" value="F:ATP binding"/>
    <property type="evidence" value="ECO:0007669"/>
    <property type="project" value="UniProtKB-UniRule"/>
</dbReference>
<evidence type="ECO:0000256" key="11">
    <source>
        <dbReference type="NCBIfam" id="TIGR00665"/>
    </source>
</evidence>
<dbReference type="GO" id="GO:0043139">
    <property type="term" value="F:5'-3' DNA helicase activity"/>
    <property type="evidence" value="ECO:0007669"/>
    <property type="project" value="UniProtKB-EC"/>
</dbReference>
<evidence type="ECO:0000256" key="4">
    <source>
        <dbReference type="ARBA" id="ARBA00022741"/>
    </source>
</evidence>
<keyword evidence="8 12" id="KW-0238">DNA-binding</keyword>
<dbReference type="EC" id="5.6.2.3" evidence="11 12"/>
<dbReference type="InterPro" id="IPR007693">
    <property type="entry name" value="DNA_helicase_DnaB-like_N"/>
</dbReference>
<dbReference type="InterPro" id="IPR027417">
    <property type="entry name" value="P-loop_NTPase"/>
</dbReference>
<dbReference type="PROSITE" id="PS51199">
    <property type="entry name" value="SF4_HELICASE"/>
    <property type="match status" value="1"/>
</dbReference>
<keyword evidence="5 12" id="KW-0378">Hydrolase</keyword>
<evidence type="ECO:0000256" key="10">
    <source>
        <dbReference type="ARBA" id="ARBA00048954"/>
    </source>
</evidence>
<dbReference type="NCBIfam" id="NF004384">
    <property type="entry name" value="PRK05748.1"/>
    <property type="match status" value="1"/>
</dbReference>
<evidence type="ECO:0000313" key="15">
    <source>
        <dbReference type="Proteomes" id="UP000231464"/>
    </source>
</evidence>
<dbReference type="GO" id="GO:1990077">
    <property type="term" value="C:primosome complex"/>
    <property type="evidence" value="ECO:0007669"/>
    <property type="project" value="UniProtKB-UniRule"/>
</dbReference>
<dbReference type="InterPro" id="IPR007694">
    <property type="entry name" value="DNA_helicase_DnaB-like_C"/>
</dbReference>
<dbReference type="GO" id="GO:0003677">
    <property type="term" value="F:DNA binding"/>
    <property type="evidence" value="ECO:0007669"/>
    <property type="project" value="UniProtKB-UniRule"/>
</dbReference>
<comment type="function">
    <text evidence="12">The main replicative DNA helicase, it participates in initiation and elongation during chromosome replication. Travels ahead of the DNA replisome, separating dsDNA into templates for DNA synthesis. A processive ATP-dependent 5'-3' DNA helicase it has DNA-dependent ATPase activity.</text>
</comment>
<dbReference type="PANTHER" id="PTHR30153">
    <property type="entry name" value="REPLICATIVE DNA HELICASE DNAB"/>
    <property type="match status" value="1"/>
</dbReference>
<evidence type="ECO:0000256" key="7">
    <source>
        <dbReference type="ARBA" id="ARBA00022840"/>
    </source>
</evidence>
<keyword evidence="2 12" id="KW-0639">Primosome</keyword>
<evidence type="ECO:0000256" key="2">
    <source>
        <dbReference type="ARBA" id="ARBA00022515"/>
    </source>
</evidence>
<evidence type="ECO:0000256" key="12">
    <source>
        <dbReference type="RuleBase" id="RU362085"/>
    </source>
</evidence>
<protein>
    <recommendedName>
        <fullName evidence="11 12">Replicative DNA helicase</fullName>
        <ecNumber evidence="11 12">5.6.2.3</ecNumber>
    </recommendedName>
</protein>
<dbReference type="InterPro" id="IPR036185">
    <property type="entry name" value="DNA_heli_DnaB-like_N_sf"/>
</dbReference>
<evidence type="ECO:0000256" key="5">
    <source>
        <dbReference type="ARBA" id="ARBA00022801"/>
    </source>
</evidence>
<dbReference type="InterPro" id="IPR016136">
    <property type="entry name" value="DNA_helicase_N/primase_C"/>
</dbReference>
<dbReference type="PANTHER" id="PTHR30153:SF2">
    <property type="entry name" value="REPLICATIVE DNA HELICASE"/>
    <property type="match status" value="1"/>
</dbReference>
<dbReference type="SUPFAM" id="SSF52540">
    <property type="entry name" value="P-loop containing nucleoside triphosphate hydrolases"/>
    <property type="match status" value="1"/>
</dbReference>
<keyword evidence="6 12" id="KW-0347">Helicase</keyword>
<evidence type="ECO:0000259" key="13">
    <source>
        <dbReference type="PROSITE" id="PS51199"/>
    </source>
</evidence>
<sequence>MPNPNIDRLPPQNIEAEQSVLGSLMIDKDAIIKIADFLIPEDFYKNAHAKIYEAMLELYNNREPIDILSLASRLEETGQLEKIGGRTYLTTLANSVPTASHIVYYAKIIQKKSTLNRLIRAATEIVQLGYNEGEEIQKVLDTAESKLYNVSQQFLKNQFSSIKDLLSEAFDRIDELHRDAGKLRGLPTGFYELDQKLAGLQKSNLLILAARPSMGKTSLALDMARKIAVEQKIPVGIFSLEMSKEELVDRMLCAEADVDMWKMRTGKLSDREDFSGESDFSKIGHAMGKLAEAKIFIDDSPTANVMEIRTKARRLQAEHGIGFIVLDYLQLMDSASASYSDNRVQVVSEISRGLKAVARELDIPLLAISQLSRQVENRPTAIPKLADLRESGSIEQDADVVLFIYREEMYKRDTVRPHIADIYIAKHRNGPTGVMELFFDETKASFKNLEKKIEGQMPSESS</sequence>
<dbReference type="NCBIfam" id="TIGR00665">
    <property type="entry name" value="DnaB"/>
    <property type="match status" value="1"/>
</dbReference>
<comment type="caution">
    <text evidence="14">The sequence shown here is derived from an EMBL/GenBank/DDBJ whole genome shotgun (WGS) entry which is preliminary data.</text>
</comment>
<dbReference type="CDD" id="cd00984">
    <property type="entry name" value="DnaB_C"/>
    <property type="match status" value="1"/>
</dbReference>
<dbReference type="InterPro" id="IPR007692">
    <property type="entry name" value="DNA_helicase_DnaB"/>
</dbReference>
<evidence type="ECO:0000256" key="1">
    <source>
        <dbReference type="ARBA" id="ARBA00008428"/>
    </source>
</evidence>
<evidence type="ECO:0000256" key="9">
    <source>
        <dbReference type="ARBA" id="ARBA00023235"/>
    </source>
</evidence>
<dbReference type="EMBL" id="PFBP01000040">
    <property type="protein sequence ID" value="PIT89689.1"/>
    <property type="molecule type" value="Genomic_DNA"/>
</dbReference>
<dbReference type="Pfam" id="PF03796">
    <property type="entry name" value="DnaB_C"/>
    <property type="match status" value="1"/>
</dbReference>
<comment type="catalytic activity">
    <reaction evidence="10 12">
        <text>ATP + H2O = ADP + phosphate + H(+)</text>
        <dbReference type="Rhea" id="RHEA:13065"/>
        <dbReference type="ChEBI" id="CHEBI:15377"/>
        <dbReference type="ChEBI" id="CHEBI:15378"/>
        <dbReference type="ChEBI" id="CHEBI:30616"/>
        <dbReference type="ChEBI" id="CHEBI:43474"/>
        <dbReference type="ChEBI" id="CHEBI:456216"/>
        <dbReference type="EC" id="5.6.2.3"/>
    </reaction>
</comment>
<name>A0A2M6WA58_9BACT</name>
<dbReference type="Proteomes" id="UP000231464">
    <property type="component" value="Unassembled WGS sequence"/>
</dbReference>
<dbReference type="FunFam" id="1.10.860.10:FF:000001">
    <property type="entry name" value="Replicative DNA helicase"/>
    <property type="match status" value="1"/>
</dbReference>
<dbReference type="SUPFAM" id="SSF48024">
    <property type="entry name" value="N-terminal domain of DnaB helicase"/>
    <property type="match status" value="1"/>
</dbReference>
<keyword evidence="9" id="KW-0413">Isomerase</keyword>
<evidence type="ECO:0000256" key="3">
    <source>
        <dbReference type="ARBA" id="ARBA00022705"/>
    </source>
</evidence>
<dbReference type="GO" id="GO:0016887">
    <property type="term" value="F:ATP hydrolysis activity"/>
    <property type="evidence" value="ECO:0007669"/>
    <property type="project" value="RHEA"/>
</dbReference>
<keyword evidence="3 12" id="KW-0235">DNA replication</keyword>
<keyword evidence="7 12" id="KW-0067">ATP-binding</keyword>
<evidence type="ECO:0000256" key="6">
    <source>
        <dbReference type="ARBA" id="ARBA00022806"/>
    </source>
</evidence>
<organism evidence="14 15">
    <name type="scientific">Candidatus Kuenenbacteria bacterium CG10_big_fil_rev_8_21_14_0_10_36_11</name>
    <dbReference type="NCBI Taxonomy" id="1974618"/>
    <lineage>
        <taxon>Bacteria</taxon>
        <taxon>Candidatus Kueneniibacteriota</taxon>
    </lineage>
</organism>
<accession>A0A2M6WA58</accession>
<dbReference type="GO" id="GO:0006269">
    <property type="term" value="P:DNA replication, synthesis of primer"/>
    <property type="evidence" value="ECO:0007669"/>
    <property type="project" value="UniProtKB-UniRule"/>
</dbReference>
<feature type="domain" description="SF4 helicase" evidence="13">
    <location>
        <begin position="179"/>
        <end position="453"/>
    </location>
</feature>
<evidence type="ECO:0000313" key="14">
    <source>
        <dbReference type="EMBL" id="PIT89689.1"/>
    </source>
</evidence>
<dbReference type="Gene3D" id="1.10.860.10">
    <property type="entry name" value="DNAb Helicase, Chain A"/>
    <property type="match status" value="1"/>
</dbReference>
<dbReference type="Pfam" id="PF00772">
    <property type="entry name" value="DnaB"/>
    <property type="match status" value="1"/>
</dbReference>
<evidence type="ECO:0000256" key="8">
    <source>
        <dbReference type="ARBA" id="ARBA00023125"/>
    </source>
</evidence>
<dbReference type="GO" id="GO:0005829">
    <property type="term" value="C:cytosol"/>
    <property type="evidence" value="ECO:0007669"/>
    <property type="project" value="TreeGrafter"/>
</dbReference>
<dbReference type="Gene3D" id="3.40.50.300">
    <property type="entry name" value="P-loop containing nucleotide triphosphate hydrolases"/>
    <property type="match status" value="1"/>
</dbReference>
<proteinExistence type="inferred from homology"/>
<dbReference type="AlphaFoldDB" id="A0A2M6WA58"/>
<gene>
    <name evidence="14" type="primary">dnaB</name>
    <name evidence="14" type="ORF">COU23_02630</name>
</gene>
<reference evidence="15" key="1">
    <citation type="submission" date="2017-09" db="EMBL/GenBank/DDBJ databases">
        <title>Depth-based differentiation of microbial function through sediment-hosted aquifers and enrichment of novel symbionts in the deep terrestrial subsurface.</title>
        <authorList>
            <person name="Probst A.J."/>
            <person name="Ladd B."/>
            <person name="Jarett J.K."/>
            <person name="Geller-Mcgrath D.E."/>
            <person name="Sieber C.M.K."/>
            <person name="Emerson J.B."/>
            <person name="Anantharaman K."/>
            <person name="Thomas B.C."/>
            <person name="Malmstrom R."/>
            <person name="Stieglmeier M."/>
            <person name="Klingl A."/>
            <person name="Woyke T."/>
            <person name="Ryan C.M."/>
            <person name="Banfield J.F."/>
        </authorList>
    </citation>
    <scope>NUCLEOTIDE SEQUENCE [LARGE SCALE GENOMIC DNA]</scope>
</reference>
<keyword evidence="4 12" id="KW-0547">Nucleotide-binding</keyword>
<comment type="similarity">
    <text evidence="1 12">Belongs to the helicase family. DnaB subfamily.</text>
</comment>